<reference evidence="6 7" key="1">
    <citation type="submission" date="2021-11" db="EMBL/GenBank/DDBJ databases">
        <title>Draft genome sequence of Actinomycetospora sp. SF1 isolated from the rhizosphere soil.</title>
        <authorList>
            <person name="Duangmal K."/>
            <person name="Chantavorakit T."/>
        </authorList>
    </citation>
    <scope>NUCLEOTIDE SEQUENCE [LARGE SCALE GENOMIC DNA]</scope>
    <source>
        <strain evidence="6 7">TBRC 5722</strain>
    </source>
</reference>
<gene>
    <name evidence="6" type="ORF">LQ327_18070</name>
</gene>
<dbReference type="InterPro" id="IPR002935">
    <property type="entry name" value="SAM_O-MeTrfase"/>
</dbReference>
<keyword evidence="3" id="KW-0949">S-adenosyl-L-methionine</keyword>
<keyword evidence="7" id="KW-1185">Reference proteome</keyword>
<evidence type="ECO:0000256" key="5">
    <source>
        <dbReference type="SAM" id="Phobius"/>
    </source>
</evidence>
<keyword evidence="5" id="KW-0812">Transmembrane</keyword>
<keyword evidence="1" id="KW-0489">Methyltransferase</keyword>
<dbReference type="EMBL" id="JAJNDB010000003">
    <property type="protein sequence ID" value="MCD2195279.1"/>
    <property type="molecule type" value="Genomic_DNA"/>
</dbReference>
<dbReference type="PANTHER" id="PTHR43836">
    <property type="entry name" value="CATECHOL O-METHYLTRANSFERASE 1-RELATED"/>
    <property type="match status" value="1"/>
</dbReference>
<keyword evidence="2" id="KW-0808">Transferase</keyword>
<accession>A0ABS8PE53</accession>
<comment type="caution">
    <text evidence="6">The sequence shown here is derived from an EMBL/GenBank/DDBJ whole genome shotgun (WGS) entry which is preliminary data.</text>
</comment>
<evidence type="ECO:0000313" key="7">
    <source>
        <dbReference type="Proteomes" id="UP001199469"/>
    </source>
</evidence>
<feature type="transmembrane region" description="Helical" evidence="5">
    <location>
        <begin position="28"/>
        <end position="46"/>
    </location>
</feature>
<evidence type="ECO:0000256" key="4">
    <source>
        <dbReference type="SAM" id="MobiDB-lite"/>
    </source>
</evidence>
<evidence type="ECO:0000256" key="2">
    <source>
        <dbReference type="ARBA" id="ARBA00022679"/>
    </source>
</evidence>
<keyword evidence="5" id="KW-0472">Membrane</keyword>
<proteinExistence type="predicted"/>
<keyword evidence="5" id="KW-1133">Transmembrane helix</keyword>
<dbReference type="SUPFAM" id="SSF53335">
    <property type="entry name" value="S-adenosyl-L-methionine-dependent methyltransferases"/>
    <property type="match status" value="1"/>
</dbReference>
<evidence type="ECO:0000313" key="6">
    <source>
        <dbReference type="EMBL" id="MCD2195279.1"/>
    </source>
</evidence>
<dbReference type="CDD" id="cd02440">
    <property type="entry name" value="AdoMet_MTases"/>
    <property type="match status" value="1"/>
</dbReference>
<evidence type="ECO:0000256" key="3">
    <source>
        <dbReference type="ARBA" id="ARBA00022691"/>
    </source>
</evidence>
<evidence type="ECO:0000256" key="1">
    <source>
        <dbReference type="ARBA" id="ARBA00022603"/>
    </source>
</evidence>
<protein>
    <submittedName>
        <fullName evidence="6">O-methyltransferase</fullName>
    </submittedName>
</protein>
<sequence length="346" mass="37954">MDQHDDLAAIRSDHAVDTHRGRPMVPPSPGLLAATGVGGLAGLIAINRARRGRSSWPHWSLVAGATAVAVNEAAGKPVVLLRWSALRLFLGMKHLLREWQVGDGREQAMADHVSSHAEPGDIDDAIRAIDEFCWRKSFLINVGDEKGAILDRAVHRAQPRRVLELGSYCGYSALRIIRAMPSGAHLWSVEVSPANAAIARRVWEHAGVGDRVTAVIGFLGDGGRTIRRLREQDEFGAGGLDLVFIDHAKEEYVPDLERILEQGWLHPGSIVVADNVRFPGAPEYLDYMRRRDGHDWRTVEHHTHVEYQSVLPDLVLESEYQRPTTAGAGDARTGLRATPPGPNPGP</sequence>
<dbReference type="PANTHER" id="PTHR43836:SF2">
    <property type="entry name" value="CATECHOL O-METHYLTRANSFERASE 1-RELATED"/>
    <property type="match status" value="1"/>
</dbReference>
<organism evidence="6 7">
    <name type="scientific">Actinomycetospora endophytica</name>
    <dbReference type="NCBI Taxonomy" id="2291215"/>
    <lineage>
        <taxon>Bacteria</taxon>
        <taxon>Bacillati</taxon>
        <taxon>Actinomycetota</taxon>
        <taxon>Actinomycetes</taxon>
        <taxon>Pseudonocardiales</taxon>
        <taxon>Pseudonocardiaceae</taxon>
        <taxon>Actinomycetospora</taxon>
    </lineage>
</organism>
<dbReference type="RefSeq" id="WP_230736160.1">
    <property type="nucleotide sequence ID" value="NZ_JAJNDB010000003.1"/>
</dbReference>
<dbReference type="PROSITE" id="PS51682">
    <property type="entry name" value="SAM_OMT_I"/>
    <property type="match status" value="1"/>
</dbReference>
<dbReference type="Gene3D" id="3.40.50.150">
    <property type="entry name" value="Vaccinia Virus protein VP39"/>
    <property type="match status" value="1"/>
</dbReference>
<dbReference type="Pfam" id="PF01596">
    <property type="entry name" value="Methyltransf_3"/>
    <property type="match status" value="1"/>
</dbReference>
<name>A0ABS8PE53_9PSEU</name>
<feature type="region of interest" description="Disordered" evidence="4">
    <location>
        <begin position="323"/>
        <end position="346"/>
    </location>
</feature>
<dbReference type="InterPro" id="IPR029063">
    <property type="entry name" value="SAM-dependent_MTases_sf"/>
</dbReference>
<dbReference type="Proteomes" id="UP001199469">
    <property type="component" value="Unassembled WGS sequence"/>
</dbReference>